<proteinExistence type="predicted"/>
<dbReference type="AlphaFoldDB" id="H0QWW7"/>
<name>H0QWW7_9ACTN</name>
<accession>H0QWW7</accession>
<sequence length="157" mass="17524">MTDTRPLGPEGNEFGLMSDGSVVPFKRSDVSILNEWDYAHFMGEDGTGGGGHHYQSRIPYASKFPSEIDSLDDLRQVQSAALRNYSLSRYDAHHRSYVFRALISVNKSVMIVDIAIDSWGEPRTIYPVNGNDVWASDALGAPSHPLPLDLRLLSEWE</sequence>
<evidence type="ECO:0000313" key="2">
    <source>
        <dbReference type="Proteomes" id="UP000035034"/>
    </source>
</evidence>
<reference evidence="1 2" key="1">
    <citation type="submission" date="2011-12" db="EMBL/GenBank/DDBJ databases">
        <title>Whole genome shotgun sequence of Gordonia effusa NBRC 100432.</title>
        <authorList>
            <person name="Yoshida I."/>
            <person name="Takarada H."/>
            <person name="Hosoyama A."/>
            <person name="Tsuchikane K."/>
            <person name="Katsumata H."/>
            <person name="Yamazaki S."/>
            <person name="Fujita N."/>
        </authorList>
    </citation>
    <scope>NUCLEOTIDE SEQUENCE [LARGE SCALE GENOMIC DNA]</scope>
    <source>
        <strain evidence="1 2">NBRC 100432</strain>
    </source>
</reference>
<protein>
    <submittedName>
        <fullName evidence="1">Uncharacterized protein</fullName>
    </submittedName>
</protein>
<organism evidence="1 2">
    <name type="scientific">Gordonia effusa NBRC 100432</name>
    <dbReference type="NCBI Taxonomy" id="1077974"/>
    <lineage>
        <taxon>Bacteria</taxon>
        <taxon>Bacillati</taxon>
        <taxon>Actinomycetota</taxon>
        <taxon>Actinomycetes</taxon>
        <taxon>Mycobacteriales</taxon>
        <taxon>Gordoniaceae</taxon>
        <taxon>Gordonia</taxon>
    </lineage>
</organism>
<evidence type="ECO:0000313" key="1">
    <source>
        <dbReference type="EMBL" id="GAB17318.1"/>
    </source>
</evidence>
<dbReference type="EMBL" id="BAEH01000024">
    <property type="protein sequence ID" value="GAB17318.1"/>
    <property type="molecule type" value="Genomic_DNA"/>
</dbReference>
<keyword evidence="2" id="KW-1185">Reference proteome</keyword>
<dbReference type="RefSeq" id="WP_007316656.1">
    <property type="nucleotide sequence ID" value="NZ_BAEH01000024.1"/>
</dbReference>
<gene>
    <name evidence="1" type="ORF">GOEFS_024_00070</name>
</gene>
<comment type="caution">
    <text evidence="1">The sequence shown here is derived from an EMBL/GenBank/DDBJ whole genome shotgun (WGS) entry which is preliminary data.</text>
</comment>
<dbReference type="Proteomes" id="UP000035034">
    <property type="component" value="Unassembled WGS sequence"/>
</dbReference>